<dbReference type="GO" id="GO:0003924">
    <property type="term" value="F:GTPase activity"/>
    <property type="evidence" value="ECO:0007669"/>
    <property type="project" value="InterPro"/>
</dbReference>
<dbReference type="Proteomes" id="UP000822476">
    <property type="component" value="Unassembled WGS sequence"/>
</dbReference>
<accession>A0A8S9Z4A7</accession>
<dbReference type="OrthoDB" id="6585768at2759"/>
<dbReference type="InterPro" id="IPR001806">
    <property type="entry name" value="Small_GTPase"/>
</dbReference>
<dbReference type="EMBL" id="JTDE01001583">
    <property type="protein sequence ID" value="KAF7258688.1"/>
    <property type="molecule type" value="Genomic_DNA"/>
</dbReference>
<organism evidence="1 2">
    <name type="scientific">Paragonimus skrjabini miyazakii</name>
    <dbReference type="NCBI Taxonomy" id="59628"/>
    <lineage>
        <taxon>Eukaryota</taxon>
        <taxon>Metazoa</taxon>
        <taxon>Spiralia</taxon>
        <taxon>Lophotrochozoa</taxon>
        <taxon>Platyhelminthes</taxon>
        <taxon>Trematoda</taxon>
        <taxon>Digenea</taxon>
        <taxon>Plagiorchiida</taxon>
        <taxon>Troglotremata</taxon>
        <taxon>Troglotrematidae</taxon>
        <taxon>Paragonimus</taxon>
    </lineage>
</organism>
<dbReference type="Gene3D" id="3.40.50.300">
    <property type="entry name" value="P-loop containing nucleotide triphosphate hydrolases"/>
    <property type="match status" value="1"/>
</dbReference>
<sequence>MLLTITVIRINYGNLKTFVKYVKTTINWSDEESSLIGENIKFILIGDSLSGKTSVATRFTENTFSTTYRRTTGVDFYKRKILLQALKPTHPVN</sequence>
<evidence type="ECO:0000313" key="1">
    <source>
        <dbReference type="EMBL" id="KAF7258688.1"/>
    </source>
</evidence>
<dbReference type="SUPFAM" id="SSF52540">
    <property type="entry name" value="P-loop containing nucleoside triphosphate hydrolases"/>
    <property type="match status" value="1"/>
</dbReference>
<protein>
    <submittedName>
        <fullName evidence="1">Uncharacterized protein</fullName>
    </submittedName>
</protein>
<dbReference type="Pfam" id="PF00071">
    <property type="entry name" value="Ras"/>
    <property type="match status" value="1"/>
</dbReference>
<name>A0A8S9Z4A7_9TREM</name>
<gene>
    <name evidence="1" type="ORF">EG68_04092</name>
</gene>
<comment type="caution">
    <text evidence="1">The sequence shown here is derived from an EMBL/GenBank/DDBJ whole genome shotgun (WGS) entry which is preliminary data.</text>
</comment>
<dbReference type="PRINTS" id="PR00449">
    <property type="entry name" value="RASTRNSFRMNG"/>
</dbReference>
<dbReference type="AlphaFoldDB" id="A0A8S9Z4A7"/>
<dbReference type="InterPro" id="IPR027417">
    <property type="entry name" value="P-loop_NTPase"/>
</dbReference>
<dbReference type="PROSITE" id="PS51419">
    <property type="entry name" value="RAB"/>
    <property type="match status" value="1"/>
</dbReference>
<evidence type="ECO:0000313" key="2">
    <source>
        <dbReference type="Proteomes" id="UP000822476"/>
    </source>
</evidence>
<reference evidence="1" key="1">
    <citation type="submission" date="2019-07" db="EMBL/GenBank/DDBJ databases">
        <title>Annotation for the trematode Paragonimus miyazaki's.</title>
        <authorList>
            <person name="Choi Y.-J."/>
        </authorList>
    </citation>
    <scope>NUCLEOTIDE SEQUENCE</scope>
    <source>
        <strain evidence="1">Japan</strain>
    </source>
</reference>
<dbReference type="GO" id="GO:0005525">
    <property type="term" value="F:GTP binding"/>
    <property type="evidence" value="ECO:0007669"/>
    <property type="project" value="InterPro"/>
</dbReference>
<proteinExistence type="predicted"/>
<keyword evidence="2" id="KW-1185">Reference proteome</keyword>